<proteinExistence type="predicted"/>
<comment type="caution">
    <text evidence="1">The sequence shown here is derived from an EMBL/GenBank/DDBJ whole genome shotgun (WGS) entry which is preliminary data.</text>
</comment>
<gene>
    <name evidence="1" type="ORF">NE237_016440</name>
</gene>
<sequence length="100" mass="11640">MLPPLLSLQVMEKTETVIESFAKVKYAKNVETGDNVVIKVLDKDHVLRHKMVEQGFSNEELWFLLMGVGFWRGNMRIGKVGMVNLMWMLAVNLRWTQAFR</sequence>
<name>A0A9Q0K667_9MAGN</name>
<reference evidence="1" key="1">
    <citation type="journal article" date="2023" name="Plant J.">
        <title>The genome of the king protea, Protea cynaroides.</title>
        <authorList>
            <person name="Chang J."/>
            <person name="Duong T.A."/>
            <person name="Schoeman C."/>
            <person name="Ma X."/>
            <person name="Roodt D."/>
            <person name="Barker N."/>
            <person name="Li Z."/>
            <person name="Van de Peer Y."/>
            <person name="Mizrachi E."/>
        </authorList>
    </citation>
    <scope>NUCLEOTIDE SEQUENCE</scope>
    <source>
        <tissue evidence="1">Young leaves</tissue>
    </source>
</reference>
<evidence type="ECO:0000313" key="2">
    <source>
        <dbReference type="Proteomes" id="UP001141806"/>
    </source>
</evidence>
<dbReference type="AlphaFoldDB" id="A0A9Q0K667"/>
<evidence type="ECO:0000313" key="1">
    <source>
        <dbReference type="EMBL" id="KAJ4964591.1"/>
    </source>
</evidence>
<dbReference type="Gene3D" id="3.30.200.20">
    <property type="entry name" value="Phosphorylase Kinase, domain 1"/>
    <property type="match status" value="1"/>
</dbReference>
<keyword evidence="2" id="KW-1185">Reference proteome</keyword>
<dbReference type="Proteomes" id="UP001141806">
    <property type="component" value="Unassembled WGS sequence"/>
</dbReference>
<organism evidence="1 2">
    <name type="scientific">Protea cynaroides</name>
    <dbReference type="NCBI Taxonomy" id="273540"/>
    <lineage>
        <taxon>Eukaryota</taxon>
        <taxon>Viridiplantae</taxon>
        <taxon>Streptophyta</taxon>
        <taxon>Embryophyta</taxon>
        <taxon>Tracheophyta</taxon>
        <taxon>Spermatophyta</taxon>
        <taxon>Magnoliopsida</taxon>
        <taxon>Proteales</taxon>
        <taxon>Proteaceae</taxon>
        <taxon>Protea</taxon>
    </lineage>
</organism>
<protein>
    <submittedName>
        <fullName evidence="1">Uncharacterized protein</fullName>
    </submittedName>
</protein>
<accession>A0A9Q0K667</accession>
<dbReference type="OrthoDB" id="1595149at2759"/>
<dbReference type="EMBL" id="JAMYWD010000007">
    <property type="protein sequence ID" value="KAJ4964591.1"/>
    <property type="molecule type" value="Genomic_DNA"/>
</dbReference>